<dbReference type="CDD" id="cd05379">
    <property type="entry name" value="CAP_bacterial"/>
    <property type="match status" value="1"/>
</dbReference>
<feature type="domain" description="SCP" evidence="1">
    <location>
        <begin position="77"/>
        <end position="217"/>
    </location>
</feature>
<keyword evidence="3" id="KW-1185">Reference proteome</keyword>
<dbReference type="STRING" id="926571.NVIE_029850"/>
<dbReference type="RefSeq" id="WP_075055854.1">
    <property type="nucleotide sequence ID" value="NZ_CP007536.1"/>
</dbReference>
<dbReference type="OrthoDB" id="11873at2157"/>
<dbReference type="EMBL" id="CP007536">
    <property type="protein sequence ID" value="AIC17262.1"/>
    <property type="molecule type" value="Genomic_DNA"/>
</dbReference>
<dbReference type="PANTHER" id="PTHR31157:SF1">
    <property type="entry name" value="SCP DOMAIN-CONTAINING PROTEIN"/>
    <property type="match status" value="1"/>
</dbReference>
<protein>
    <recommendedName>
        <fullName evidence="1">SCP domain-containing protein</fullName>
    </recommendedName>
</protein>
<dbReference type="SUPFAM" id="SSF55797">
    <property type="entry name" value="PR-1-like"/>
    <property type="match status" value="1"/>
</dbReference>
<dbReference type="SMART" id="SM00198">
    <property type="entry name" value="SCP"/>
    <property type="match status" value="1"/>
</dbReference>
<dbReference type="Pfam" id="PF00188">
    <property type="entry name" value="CAP"/>
    <property type="match status" value="1"/>
</dbReference>
<dbReference type="KEGG" id="nvn:NVIE_029850"/>
<dbReference type="HOGENOM" id="CLU_1269969_0_0_2"/>
<dbReference type="Gene3D" id="3.40.33.10">
    <property type="entry name" value="CAP"/>
    <property type="match status" value="1"/>
</dbReference>
<proteinExistence type="predicted"/>
<dbReference type="InterPro" id="IPR035940">
    <property type="entry name" value="CAP_sf"/>
</dbReference>
<sequence length="217" mass="23712">MKAALWLSVGVVAAMLGVAITYNATSQGSFYASVFFANDAKGAGAQDAQTGVVAKKMTTQILSHTTATAAATKIDLAKTAKLIHQKINEQRAKYGLAALSWDPALAKIATDHSKDMAKRNYFSHNDLEGHRYTYRYSSAGYICKQGSGENIYKFSSSRTITEEYLASKAVDAWMDSSGHKRNILSKSFHNEGIGVAFNSVRSYYVTQDFCAVHVVKR</sequence>
<reference evidence="2 3" key="1">
    <citation type="journal article" date="2014" name="Int. J. Syst. Evol. Microbiol.">
        <title>Nitrososphaera viennensis gen. nov., sp. nov., an aerobic and mesophilic, ammonia-oxidizing archaeon from soil and a member of the archaeal phylum Thaumarchaeota.</title>
        <authorList>
            <person name="Stieglmeier M."/>
            <person name="Klingl A."/>
            <person name="Alves R.J."/>
            <person name="Rittmann S.K."/>
            <person name="Melcher M."/>
            <person name="Leisch N."/>
            <person name="Schleper C."/>
        </authorList>
    </citation>
    <scope>NUCLEOTIDE SEQUENCE [LARGE SCALE GENOMIC DNA]</scope>
    <source>
        <strain evidence="2">EN76</strain>
    </source>
</reference>
<dbReference type="AlphaFoldDB" id="A0A060HW61"/>
<dbReference type="PANTHER" id="PTHR31157">
    <property type="entry name" value="SCP DOMAIN-CONTAINING PROTEIN"/>
    <property type="match status" value="1"/>
</dbReference>
<evidence type="ECO:0000313" key="3">
    <source>
        <dbReference type="Proteomes" id="UP000027093"/>
    </source>
</evidence>
<dbReference type="GeneID" id="74948219"/>
<organism evidence="2 3">
    <name type="scientific">Nitrososphaera viennensis EN76</name>
    <dbReference type="NCBI Taxonomy" id="926571"/>
    <lineage>
        <taxon>Archaea</taxon>
        <taxon>Nitrososphaerota</taxon>
        <taxon>Nitrososphaeria</taxon>
        <taxon>Nitrososphaerales</taxon>
        <taxon>Nitrososphaeraceae</taxon>
        <taxon>Nitrososphaera</taxon>
    </lineage>
</organism>
<evidence type="ECO:0000313" key="2">
    <source>
        <dbReference type="EMBL" id="AIC17262.1"/>
    </source>
</evidence>
<accession>A0A060HW61</accession>
<dbReference type="Proteomes" id="UP000027093">
    <property type="component" value="Chromosome"/>
</dbReference>
<name>A0A060HW61_9ARCH</name>
<gene>
    <name evidence="2" type="ORF">NVIE_029850</name>
</gene>
<evidence type="ECO:0000259" key="1">
    <source>
        <dbReference type="SMART" id="SM00198"/>
    </source>
</evidence>
<dbReference type="InterPro" id="IPR014044">
    <property type="entry name" value="CAP_dom"/>
</dbReference>